<keyword evidence="2" id="KW-0687">Ribonucleoprotein</keyword>
<feature type="compositionally biased region" description="Polar residues" evidence="5">
    <location>
        <begin position="153"/>
        <end position="164"/>
    </location>
</feature>
<dbReference type="GO" id="GO:0003723">
    <property type="term" value="F:RNA binding"/>
    <property type="evidence" value="ECO:0007669"/>
    <property type="project" value="TreeGrafter"/>
</dbReference>
<name>A0A9D4SRM2_RHISA</name>
<reference evidence="7" key="1">
    <citation type="journal article" date="2020" name="Cell">
        <title>Large-Scale Comparative Analyses of Tick Genomes Elucidate Their Genetic Diversity and Vector Capacities.</title>
        <authorList>
            <consortium name="Tick Genome and Microbiome Consortium (TIGMIC)"/>
            <person name="Jia N."/>
            <person name="Wang J."/>
            <person name="Shi W."/>
            <person name="Du L."/>
            <person name="Sun Y."/>
            <person name="Zhan W."/>
            <person name="Jiang J.F."/>
            <person name="Wang Q."/>
            <person name="Zhang B."/>
            <person name="Ji P."/>
            <person name="Bell-Sakyi L."/>
            <person name="Cui X.M."/>
            <person name="Yuan T.T."/>
            <person name="Jiang B.G."/>
            <person name="Yang W.F."/>
            <person name="Lam T.T."/>
            <person name="Chang Q.C."/>
            <person name="Ding S.J."/>
            <person name="Wang X.J."/>
            <person name="Zhu J.G."/>
            <person name="Ruan X.D."/>
            <person name="Zhao L."/>
            <person name="Wei J.T."/>
            <person name="Ye R.Z."/>
            <person name="Que T.C."/>
            <person name="Du C.H."/>
            <person name="Zhou Y.H."/>
            <person name="Cheng J.X."/>
            <person name="Dai P.F."/>
            <person name="Guo W.B."/>
            <person name="Han X.H."/>
            <person name="Huang E.J."/>
            <person name="Li L.F."/>
            <person name="Wei W."/>
            <person name="Gao Y.C."/>
            <person name="Liu J.Z."/>
            <person name="Shao H.Z."/>
            <person name="Wang X."/>
            <person name="Wang C.C."/>
            <person name="Yang T.C."/>
            <person name="Huo Q.B."/>
            <person name="Li W."/>
            <person name="Chen H.Y."/>
            <person name="Chen S.E."/>
            <person name="Zhou L.G."/>
            <person name="Ni X.B."/>
            <person name="Tian J.H."/>
            <person name="Sheng Y."/>
            <person name="Liu T."/>
            <person name="Pan Y.S."/>
            <person name="Xia L.Y."/>
            <person name="Li J."/>
            <person name="Zhao F."/>
            <person name="Cao W.C."/>
        </authorList>
    </citation>
    <scope>NUCLEOTIDE SEQUENCE</scope>
    <source>
        <strain evidence="7">Rsan-2018</strain>
    </source>
</reference>
<dbReference type="EMBL" id="JABSTV010001253">
    <property type="protein sequence ID" value="KAH7943237.1"/>
    <property type="molecule type" value="Genomic_DNA"/>
</dbReference>
<evidence type="ECO:0000313" key="8">
    <source>
        <dbReference type="Proteomes" id="UP000821837"/>
    </source>
</evidence>
<dbReference type="VEuPathDB" id="VectorBase:RSAN_043894"/>
<feature type="compositionally biased region" description="Basic residues" evidence="5">
    <location>
        <begin position="269"/>
        <end position="278"/>
    </location>
</feature>
<dbReference type="GO" id="GO:0022625">
    <property type="term" value="C:cytosolic large ribosomal subunit"/>
    <property type="evidence" value="ECO:0007669"/>
    <property type="project" value="TreeGrafter"/>
</dbReference>
<keyword evidence="1" id="KW-0689">Ribosomal protein</keyword>
<feature type="region of interest" description="Disordered" evidence="5">
    <location>
        <begin position="110"/>
        <end position="164"/>
    </location>
</feature>
<dbReference type="InterPro" id="IPR000039">
    <property type="entry name" value="Ribosomal_eL18"/>
</dbReference>
<gene>
    <name evidence="7" type="ORF">HPB52_006549</name>
</gene>
<dbReference type="GO" id="GO:0006412">
    <property type="term" value="P:translation"/>
    <property type="evidence" value="ECO:0007669"/>
    <property type="project" value="InterPro"/>
</dbReference>
<feature type="region of interest" description="Disordered" evidence="5">
    <location>
        <begin position="246"/>
        <end position="278"/>
    </location>
</feature>
<dbReference type="InterPro" id="IPR021131">
    <property type="entry name" value="Ribosomal_uL15/eL18"/>
</dbReference>
<evidence type="ECO:0000256" key="5">
    <source>
        <dbReference type="SAM" id="MobiDB-lite"/>
    </source>
</evidence>
<evidence type="ECO:0000313" key="7">
    <source>
        <dbReference type="EMBL" id="KAH7943237.1"/>
    </source>
</evidence>
<feature type="domain" description="Large ribosomal subunit protein uL15/eL18" evidence="6">
    <location>
        <begin position="202"/>
        <end position="277"/>
    </location>
</feature>
<sequence length="278" mass="31017">MGIDICHKYDRKVRRTRPKSENVYLGLLVKVYRFLARRTNAKFNKIVLRRLHEPHQPAGDVSRSRGPLHEETGREGLIAVIVGTVTDDLRIYEVPKLRFFHAIEMPGDSRLKPSTQRAFGSRKKRAWNKKAPATSAPSAAELESRRTLGPAGTSMTTRGTKSTSETLRVDAAYYSTAEQAQRVERSAQTKTVLSGKSANQRKFDLLGAGGEILTFDELAVKAPKGKGTVLMQGPRNAARPAALWTGSWSSHSHTKPYVRSKGRKYERAGRRKSRGYKA</sequence>
<feature type="domain" description="Large ribosomal subunit protein uL15/eL18" evidence="6">
    <location>
        <begin position="2"/>
        <end position="98"/>
    </location>
</feature>
<dbReference type="PANTHER" id="PTHR10934">
    <property type="entry name" value="60S RIBOSOMAL PROTEIN L18"/>
    <property type="match status" value="1"/>
</dbReference>
<keyword evidence="8" id="KW-1185">Reference proteome</keyword>
<dbReference type="PANTHER" id="PTHR10934:SF2">
    <property type="entry name" value="LARGE RIBOSOMAL SUBUNIT PROTEIN EL18"/>
    <property type="match status" value="1"/>
</dbReference>
<dbReference type="GO" id="GO:0003735">
    <property type="term" value="F:structural constituent of ribosome"/>
    <property type="evidence" value="ECO:0007669"/>
    <property type="project" value="InterPro"/>
</dbReference>
<comment type="caution">
    <text evidence="7">The sequence shown here is derived from an EMBL/GenBank/DDBJ whole genome shotgun (WGS) entry which is preliminary data.</text>
</comment>
<dbReference type="Proteomes" id="UP000821837">
    <property type="component" value="Unassembled WGS sequence"/>
</dbReference>
<evidence type="ECO:0000259" key="6">
    <source>
        <dbReference type="Pfam" id="PF17135"/>
    </source>
</evidence>
<dbReference type="Pfam" id="PF17135">
    <property type="entry name" value="Ribosomal_L18"/>
    <property type="match status" value="2"/>
</dbReference>
<evidence type="ECO:0000256" key="2">
    <source>
        <dbReference type="ARBA" id="ARBA00023274"/>
    </source>
</evidence>
<proteinExistence type="predicted"/>
<dbReference type="Gene3D" id="3.100.10.10">
    <property type="match status" value="2"/>
</dbReference>
<dbReference type="AlphaFoldDB" id="A0A9D4SRM2"/>
<reference evidence="7" key="2">
    <citation type="submission" date="2021-09" db="EMBL/GenBank/DDBJ databases">
        <authorList>
            <person name="Jia N."/>
            <person name="Wang J."/>
            <person name="Shi W."/>
            <person name="Du L."/>
            <person name="Sun Y."/>
            <person name="Zhan W."/>
            <person name="Jiang J."/>
            <person name="Wang Q."/>
            <person name="Zhang B."/>
            <person name="Ji P."/>
            <person name="Sakyi L.B."/>
            <person name="Cui X."/>
            <person name="Yuan T."/>
            <person name="Jiang B."/>
            <person name="Yang W."/>
            <person name="Lam T.T.-Y."/>
            <person name="Chang Q."/>
            <person name="Ding S."/>
            <person name="Wang X."/>
            <person name="Zhu J."/>
            <person name="Ruan X."/>
            <person name="Zhao L."/>
            <person name="Wei J."/>
            <person name="Que T."/>
            <person name="Du C."/>
            <person name="Cheng J."/>
            <person name="Dai P."/>
            <person name="Han X."/>
            <person name="Huang E."/>
            <person name="Gao Y."/>
            <person name="Liu J."/>
            <person name="Shao H."/>
            <person name="Ye R."/>
            <person name="Li L."/>
            <person name="Wei W."/>
            <person name="Wang X."/>
            <person name="Wang C."/>
            <person name="Huo Q."/>
            <person name="Li W."/>
            <person name="Guo W."/>
            <person name="Chen H."/>
            <person name="Chen S."/>
            <person name="Zhou L."/>
            <person name="Zhou L."/>
            <person name="Ni X."/>
            <person name="Tian J."/>
            <person name="Zhou Y."/>
            <person name="Sheng Y."/>
            <person name="Liu T."/>
            <person name="Pan Y."/>
            <person name="Xia L."/>
            <person name="Li J."/>
            <person name="Zhao F."/>
            <person name="Cao W."/>
        </authorList>
    </citation>
    <scope>NUCLEOTIDE SEQUENCE</scope>
    <source>
        <strain evidence="7">Rsan-2018</strain>
        <tissue evidence="7">Larvae</tissue>
    </source>
</reference>
<feature type="compositionally biased region" description="Low complexity" evidence="5">
    <location>
        <begin position="129"/>
        <end position="140"/>
    </location>
</feature>
<organism evidence="7 8">
    <name type="scientific">Rhipicephalus sanguineus</name>
    <name type="common">Brown dog tick</name>
    <name type="synonym">Ixodes sanguineus</name>
    <dbReference type="NCBI Taxonomy" id="34632"/>
    <lineage>
        <taxon>Eukaryota</taxon>
        <taxon>Metazoa</taxon>
        <taxon>Ecdysozoa</taxon>
        <taxon>Arthropoda</taxon>
        <taxon>Chelicerata</taxon>
        <taxon>Arachnida</taxon>
        <taxon>Acari</taxon>
        <taxon>Parasitiformes</taxon>
        <taxon>Ixodida</taxon>
        <taxon>Ixodoidea</taxon>
        <taxon>Ixodidae</taxon>
        <taxon>Rhipicephalinae</taxon>
        <taxon>Rhipicephalus</taxon>
        <taxon>Rhipicephalus</taxon>
    </lineage>
</organism>
<evidence type="ECO:0000256" key="1">
    <source>
        <dbReference type="ARBA" id="ARBA00022980"/>
    </source>
</evidence>
<evidence type="ECO:0000256" key="4">
    <source>
        <dbReference type="ARBA" id="ARBA00035323"/>
    </source>
</evidence>
<evidence type="ECO:0000256" key="3">
    <source>
        <dbReference type="ARBA" id="ARBA00035218"/>
    </source>
</evidence>
<feature type="compositionally biased region" description="Basic residues" evidence="5">
    <location>
        <begin position="252"/>
        <end position="262"/>
    </location>
</feature>
<protein>
    <recommendedName>
        <fullName evidence="3">Large ribosomal subunit protein eL18</fullName>
    </recommendedName>
    <alternativeName>
        <fullName evidence="4">60S ribosomal protein L18</fullName>
    </alternativeName>
</protein>
<accession>A0A9D4SRM2</accession>